<keyword evidence="1" id="KW-0378">Hydrolase</keyword>
<dbReference type="InterPro" id="IPR037138">
    <property type="entry name" value="His_deacetylse_dom_sf"/>
</dbReference>
<dbReference type="PRINTS" id="PR01270">
    <property type="entry name" value="HDASUPER"/>
</dbReference>
<evidence type="ECO:0000256" key="1">
    <source>
        <dbReference type="ARBA" id="ARBA00022801"/>
    </source>
</evidence>
<sequence length="491" mass="54041">MAKFNQTASSLLNDSDEFLENEECDADDDATVADESRRLVLSRDHFYRPLSMDTFPRSFLSPPIRSDFLENFFTGSLSTEDCRIIGFREQTSRPELIERTVLEVAGTVLAAQLAMRYGLASNLAGGTHHADSHRGKGYTIINDLAVAARLMTWRKGDINDPRTPNVEMLHEFYRGGRAVDRVLVVDCDVHQGDGTATFSAPPTSPPDCENSLHNRLFTLDLHAANNYPHPKEICTYDIGLLDGCEDETYLSELAKSLERALGEVRPQLVLFNAGVDVFESDKLGRLSLTHEGIRRRDSHVIRTCVDRGIPVAAVIGGGYDNDVKVLGRRHALVHRVCEDHPKLCLPAADPTITARVTPTLPPGSLGQNFLRDGNTVAKFVRAFVSDSSSSSSVDGKEGGGVGELRAVELGQGAGALMDVLVLALLTRDDSDCCCIKIDARSVELLRGKHPNLEVIHRDVLHRALAKEGSYRNYDSEDMEEVEAQVRLLTCE</sequence>
<gene>
    <name evidence="3" type="ORF">ACHAW5_008267</name>
</gene>
<dbReference type="InterPro" id="IPR044150">
    <property type="entry name" value="HDAC_classIV"/>
</dbReference>
<dbReference type="Gene3D" id="3.40.800.20">
    <property type="entry name" value="Histone deacetylase domain"/>
    <property type="match status" value="1"/>
</dbReference>
<evidence type="ECO:0000259" key="2">
    <source>
        <dbReference type="Pfam" id="PF00850"/>
    </source>
</evidence>
<dbReference type="GO" id="GO:0016787">
    <property type="term" value="F:hydrolase activity"/>
    <property type="evidence" value="ECO:0007669"/>
    <property type="project" value="UniProtKB-KW"/>
</dbReference>
<name>A0ABD3MNN7_9STRA</name>
<keyword evidence="4" id="KW-1185">Reference proteome</keyword>
<feature type="domain" description="Histone deacetylase" evidence="2">
    <location>
        <begin position="92"/>
        <end position="151"/>
    </location>
</feature>
<dbReference type="EMBL" id="JALLAZ020001747">
    <property type="protein sequence ID" value="KAL3765610.1"/>
    <property type="molecule type" value="Genomic_DNA"/>
</dbReference>
<dbReference type="PANTHER" id="PTHR10625">
    <property type="entry name" value="HISTONE DEACETYLASE HDAC1-RELATED"/>
    <property type="match status" value="1"/>
</dbReference>
<dbReference type="Proteomes" id="UP001530315">
    <property type="component" value="Unassembled WGS sequence"/>
</dbReference>
<dbReference type="InterPro" id="IPR023696">
    <property type="entry name" value="Ureohydrolase_dom_sf"/>
</dbReference>
<protein>
    <recommendedName>
        <fullName evidence="2">Histone deacetylase domain-containing protein</fullName>
    </recommendedName>
</protein>
<dbReference type="InterPro" id="IPR000286">
    <property type="entry name" value="HDACs"/>
</dbReference>
<organism evidence="3 4">
    <name type="scientific">Stephanodiscus triporus</name>
    <dbReference type="NCBI Taxonomy" id="2934178"/>
    <lineage>
        <taxon>Eukaryota</taxon>
        <taxon>Sar</taxon>
        <taxon>Stramenopiles</taxon>
        <taxon>Ochrophyta</taxon>
        <taxon>Bacillariophyta</taxon>
        <taxon>Coscinodiscophyceae</taxon>
        <taxon>Thalassiosirophycidae</taxon>
        <taxon>Stephanodiscales</taxon>
        <taxon>Stephanodiscaceae</taxon>
        <taxon>Stephanodiscus</taxon>
    </lineage>
</organism>
<accession>A0ABD3MNN7</accession>
<dbReference type="SUPFAM" id="SSF52768">
    <property type="entry name" value="Arginase/deacetylase"/>
    <property type="match status" value="1"/>
</dbReference>
<reference evidence="3 4" key="1">
    <citation type="submission" date="2024-10" db="EMBL/GenBank/DDBJ databases">
        <title>Updated reference genomes for cyclostephanoid diatoms.</title>
        <authorList>
            <person name="Roberts W.R."/>
            <person name="Alverson A.J."/>
        </authorList>
    </citation>
    <scope>NUCLEOTIDE SEQUENCE [LARGE SCALE GENOMIC DNA]</scope>
    <source>
        <strain evidence="3 4">AJA276-08</strain>
    </source>
</reference>
<dbReference type="Pfam" id="PF00850">
    <property type="entry name" value="Hist_deacetyl"/>
    <property type="match status" value="2"/>
</dbReference>
<feature type="domain" description="Histone deacetylase" evidence="2">
    <location>
        <begin position="178"/>
        <end position="322"/>
    </location>
</feature>
<dbReference type="Gene3D" id="3.40.50.150">
    <property type="entry name" value="Vaccinia Virus protein VP39"/>
    <property type="match status" value="1"/>
</dbReference>
<dbReference type="InterPro" id="IPR023801">
    <property type="entry name" value="His_deacetylse_dom"/>
</dbReference>
<evidence type="ECO:0000313" key="3">
    <source>
        <dbReference type="EMBL" id="KAL3765610.1"/>
    </source>
</evidence>
<dbReference type="CDD" id="cd09993">
    <property type="entry name" value="HDAC_classIV"/>
    <property type="match status" value="1"/>
</dbReference>
<evidence type="ECO:0000313" key="4">
    <source>
        <dbReference type="Proteomes" id="UP001530315"/>
    </source>
</evidence>
<dbReference type="AlphaFoldDB" id="A0ABD3MNN7"/>
<dbReference type="PANTHER" id="PTHR10625:SF19">
    <property type="entry name" value="HISTONE DEACETYLASE 12"/>
    <property type="match status" value="1"/>
</dbReference>
<comment type="caution">
    <text evidence="3">The sequence shown here is derived from an EMBL/GenBank/DDBJ whole genome shotgun (WGS) entry which is preliminary data.</text>
</comment>
<dbReference type="InterPro" id="IPR029063">
    <property type="entry name" value="SAM-dependent_MTases_sf"/>
</dbReference>
<proteinExistence type="predicted"/>